<dbReference type="Proteomes" id="UP000184050">
    <property type="component" value="Unassembled WGS sequence"/>
</dbReference>
<dbReference type="RefSeq" id="WP_073171485.1">
    <property type="nucleotide sequence ID" value="NZ_FQZE01000026.1"/>
</dbReference>
<name>A0A1M6LBT3_9BACT</name>
<organism evidence="1 2">
    <name type="scientific">Tangfeifania diversioriginum</name>
    <dbReference type="NCBI Taxonomy" id="1168035"/>
    <lineage>
        <taxon>Bacteria</taxon>
        <taxon>Pseudomonadati</taxon>
        <taxon>Bacteroidota</taxon>
        <taxon>Bacteroidia</taxon>
        <taxon>Marinilabiliales</taxon>
        <taxon>Prolixibacteraceae</taxon>
        <taxon>Tangfeifania</taxon>
    </lineage>
</organism>
<sequence length="186" mass="20260">MKKLNYFFLFVFIGVLISGCSEFETNQDLLNPENDPELKKAKVPIPAKCWTTTVPDFSQGTVLCTPEEFEVVVLAGGNMSGIEAHGGKLDTEKSTWKVTGCDFDYENSLIIENIEGKHTVMNGDYFLYTGTLSASVTDGAITGTVNIYEGTGKFESGTAEVSITGILDFDTGIATMKGEGFWDFND</sequence>
<proteinExistence type="predicted"/>
<dbReference type="OrthoDB" id="7168509at2"/>
<keyword evidence="2" id="KW-1185">Reference proteome</keyword>
<evidence type="ECO:0008006" key="3">
    <source>
        <dbReference type="Google" id="ProtNLM"/>
    </source>
</evidence>
<dbReference type="EMBL" id="FQZE01000026">
    <property type="protein sequence ID" value="SHJ68623.1"/>
    <property type="molecule type" value="Genomic_DNA"/>
</dbReference>
<accession>A0A1M6LBT3</accession>
<evidence type="ECO:0000313" key="2">
    <source>
        <dbReference type="Proteomes" id="UP000184050"/>
    </source>
</evidence>
<gene>
    <name evidence="1" type="ORF">SAMN05444280_12638</name>
</gene>
<dbReference type="PROSITE" id="PS51257">
    <property type="entry name" value="PROKAR_LIPOPROTEIN"/>
    <property type="match status" value="1"/>
</dbReference>
<dbReference type="AlphaFoldDB" id="A0A1M6LBT3"/>
<reference evidence="1 2" key="1">
    <citation type="submission" date="2016-11" db="EMBL/GenBank/DDBJ databases">
        <authorList>
            <person name="Jaros S."/>
            <person name="Januszkiewicz K."/>
            <person name="Wedrychowicz H."/>
        </authorList>
    </citation>
    <scope>NUCLEOTIDE SEQUENCE [LARGE SCALE GENOMIC DNA]</scope>
    <source>
        <strain evidence="1 2">DSM 27063</strain>
    </source>
</reference>
<protein>
    <recommendedName>
        <fullName evidence="3">Lipoprotein</fullName>
    </recommendedName>
</protein>
<evidence type="ECO:0000313" key="1">
    <source>
        <dbReference type="EMBL" id="SHJ68623.1"/>
    </source>
</evidence>
<dbReference type="STRING" id="1168035.SAMN05444280_12638"/>